<name>A0A8T2VC44_CERRI</name>
<dbReference type="Pfam" id="PF00076">
    <property type="entry name" value="RRM_1"/>
    <property type="match status" value="3"/>
</dbReference>
<dbReference type="EMBL" id="CM035407">
    <property type="protein sequence ID" value="KAH7443546.1"/>
    <property type="molecule type" value="Genomic_DNA"/>
</dbReference>
<dbReference type="OrthoDB" id="3800936at2759"/>
<evidence type="ECO:0000313" key="6">
    <source>
        <dbReference type="Proteomes" id="UP000825935"/>
    </source>
</evidence>
<feature type="domain" description="RRM" evidence="4">
    <location>
        <begin position="173"/>
        <end position="253"/>
    </location>
</feature>
<dbReference type="Gene3D" id="3.30.70.330">
    <property type="match status" value="3"/>
</dbReference>
<evidence type="ECO:0000259" key="4">
    <source>
        <dbReference type="PROSITE" id="PS50102"/>
    </source>
</evidence>
<dbReference type="SMART" id="SM00360">
    <property type="entry name" value="RRM"/>
    <property type="match status" value="3"/>
</dbReference>
<feature type="region of interest" description="Disordered" evidence="3">
    <location>
        <begin position="132"/>
        <end position="174"/>
    </location>
</feature>
<dbReference type="Proteomes" id="UP000825935">
    <property type="component" value="Chromosome 2"/>
</dbReference>
<feature type="region of interest" description="Disordered" evidence="3">
    <location>
        <begin position="1"/>
        <end position="31"/>
    </location>
</feature>
<dbReference type="InterPro" id="IPR035979">
    <property type="entry name" value="RBD_domain_sf"/>
</dbReference>
<reference evidence="5" key="1">
    <citation type="submission" date="2021-08" db="EMBL/GenBank/DDBJ databases">
        <title>WGS assembly of Ceratopteris richardii.</title>
        <authorList>
            <person name="Marchant D.B."/>
            <person name="Chen G."/>
            <person name="Jenkins J."/>
            <person name="Shu S."/>
            <person name="Leebens-Mack J."/>
            <person name="Grimwood J."/>
            <person name="Schmutz J."/>
            <person name="Soltis P."/>
            <person name="Soltis D."/>
            <person name="Chen Z.-H."/>
        </authorList>
    </citation>
    <scope>NUCLEOTIDE SEQUENCE</scope>
    <source>
        <strain evidence="5">Whitten #5841</strain>
        <tissue evidence="5">Leaf</tissue>
    </source>
</reference>
<dbReference type="EMBL" id="CM035407">
    <property type="protein sequence ID" value="KAH7443547.1"/>
    <property type="molecule type" value="Genomic_DNA"/>
</dbReference>
<dbReference type="AlphaFoldDB" id="A0A8T2VC44"/>
<dbReference type="InterPro" id="IPR012677">
    <property type="entry name" value="Nucleotide-bd_a/b_plait_sf"/>
</dbReference>
<keyword evidence="6" id="KW-1185">Reference proteome</keyword>
<keyword evidence="1 2" id="KW-0694">RNA-binding</keyword>
<dbReference type="EMBL" id="CM035407">
    <property type="protein sequence ID" value="KAH7443548.1"/>
    <property type="molecule type" value="Genomic_DNA"/>
</dbReference>
<evidence type="ECO:0000256" key="1">
    <source>
        <dbReference type="ARBA" id="ARBA00022884"/>
    </source>
</evidence>
<feature type="domain" description="RRM" evidence="4">
    <location>
        <begin position="350"/>
        <end position="428"/>
    </location>
</feature>
<accession>A0A8T2VC44</accession>
<dbReference type="PANTHER" id="PTHR21245">
    <property type="entry name" value="HETEROGENEOUS NUCLEAR RIBONUCLEOPROTEIN"/>
    <property type="match status" value="1"/>
</dbReference>
<dbReference type="SUPFAM" id="SSF54928">
    <property type="entry name" value="RNA-binding domain, RBD"/>
    <property type="match status" value="2"/>
</dbReference>
<comment type="caution">
    <text evidence="5">The sequence shown here is derived from an EMBL/GenBank/DDBJ whole genome shotgun (WGS) entry which is preliminary data.</text>
</comment>
<feature type="region of interest" description="Disordered" evidence="3">
    <location>
        <begin position="70"/>
        <end position="102"/>
    </location>
</feature>
<evidence type="ECO:0000313" key="5">
    <source>
        <dbReference type="EMBL" id="KAH7443546.1"/>
    </source>
</evidence>
<evidence type="ECO:0000256" key="3">
    <source>
        <dbReference type="SAM" id="MobiDB-lite"/>
    </source>
</evidence>
<dbReference type="CDD" id="cd00590">
    <property type="entry name" value="RRM_SF"/>
    <property type="match status" value="1"/>
</dbReference>
<dbReference type="OMA" id="NTAYEDY"/>
<protein>
    <recommendedName>
        <fullName evidence="4">RRM domain-containing protein</fullName>
    </recommendedName>
</protein>
<feature type="compositionally biased region" description="Acidic residues" evidence="3">
    <location>
        <begin position="9"/>
        <end position="31"/>
    </location>
</feature>
<sequence length="552" mass="60869">MSEPVSSPEIEEVEEVEDIEEVEEVEDDDYECNEAELFGEEDPEDIIDEDIDGEGDIEEEEKLGLDLEMADGYGDGYQDQDEIDGAGLPNEIHGPNKTVHQQHHNENTTIQAAGTVGEVCNADERDVREKDVLNGSVTKQKVDSVAPFQQSSHPEKKREESKNDLLSQPEHGSEVFVGNISKDTMEDDLREFCAACGDIFEVRVMRDKDRLDSANKGFAFVTFSKKEYAQKAIETLNDCELKGRKLRISPSQLKNKLFIGNIPKSWGNEELEKVLSENGHGIQKVDLVKDPQNPERNRGFAFVEYYNHACAEHSRRMLSAPGFKLGSSIPTISWADSPSGADYPGASQVRVVYVRNLPESATQEQLSRLFEHHGEITRVMLPQSKPGQAKRDFAFIHFADRNSALKAIEKSEKYVLDGRELETSLAKPPSDKKGNATVIPSSVNSGLLPQSFPARARLGFPGPNMYGGMQTSLGARGFGQMQPVIYGRGPTPAGMAVVPMMLPDGRIGYVLQQAGPGIPPPVINPSTRASRLGSGSVSAKQNSGNSRRYRPY</sequence>
<gene>
    <name evidence="5" type="ORF">KP509_02G039700</name>
</gene>
<evidence type="ECO:0000256" key="2">
    <source>
        <dbReference type="PROSITE-ProRule" id="PRU00176"/>
    </source>
</evidence>
<dbReference type="GO" id="GO:0003723">
    <property type="term" value="F:RNA binding"/>
    <property type="evidence" value="ECO:0007669"/>
    <property type="project" value="UniProtKB-UniRule"/>
</dbReference>
<dbReference type="EMBL" id="CM035407">
    <property type="protein sequence ID" value="KAH7443549.1"/>
    <property type="molecule type" value="Genomic_DNA"/>
</dbReference>
<dbReference type="PROSITE" id="PS50102">
    <property type="entry name" value="RRM"/>
    <property type="match status" value="3"/>
</dbReference>
<feature type="domain" description="RRM" evidence="4">
    <location>
        <begin position="255"/>
        <end position="337"/>
    </location>
</feature>
<dbReference type="InterPro" id="IPR000504">
    <property type="entry name" value="RRM_dom"/>
</dbReference>
<feature type="compositionally biased region" description="Basic and acidic residues" evidence="3">
    <location>
        <begin position="153"/>
        <end position="163"/>
    </location>
</feature>
<proteinExistence type="predicted"/>
<feature type="compositionally biased region" description="Polar residues" evidence="3">
    <location>
        <begin position="524"/>
        <end position="546"/>
    </location>
</feature>
<organism evidence="5 6">
    <name type="scientific">Ceratopteris richardii</name>
    <name type="common">Triangle waterfern</name>
    <dbReference type="NCBI Taxonomy" id="49495"/>
    <lineage>
        <taxon>Eukaryota</taxon>
        <taxon>Viridiplantae</taxon>
        <taxon>Streptophyta</taxon>
        <taxon>Embryophyta</taxon>
        <taxon>Tracheophyta</taxon>
        <taxon>Polypodiopsida</taxon>
        <taxon>Polypodiidae</taxon>
        <taxon>Polypodiales</taxon>
        <taxon>Pteridineae</taxon>
        <taxon>Pteridaceae</taxon>
        <taxon>Parkerioideae</taxon>
        <taxon>Ceratopteris</taxon>
    </lineage>
</organism>
<feature type="region of interest" description="Disordered" evidence="3">
    <location>
        <begin position="519"/>
        <end position="552"/>
    </location>
</feature>